<gene>
    <name evidence="10" type="primary">CSON003858</name>
</gene>
<dbReference type="PIRSF" id="PIRSF007764">
    <property type="entry name" value="Sld5"/>
    <property type="match status" value="1"/>
</dbReference>
<comment type="subcellular location">
    <subcellularLocation>
        <location evidence="1 6">Nucleus</location>
    </subcellularLocation>
</comment>
<dbReference type="InterPro" id="IPR031633">
    <property type="entry name" value="SLD5_C"/>
</dbReference>
<proteinExistence type="inferred from homology"/>
<feature type="domain" description="GINS subunit" evidence="8">
    <location>
        <begin position="75"/>
        <end position="147"/>
    </location>
</feature>
<dbReference type="InterPro" id="IPR038749">
    <property type="entry name" value="Sld5_GINS_A"/>
</dbReference>
<feature type="domain" description="DNA replication complex GINS protein SLD5 C-terminal" evidence="9">
    <location>
        <begin position="171"/>
        <end position="224"/>
    </location>
</feature>
<evidence type="ECO:0000256" key="6">
    <source>
        <dbReference type="PIRNR" id="PIRNR007764"/>
    </source>
</evidence>
<keyword evidence="5 6" id="KW-0539">Nucleus</keyword>
<dbReference type="InterPro" id="IPR008591">
    <property type="entry name" value="GINS_Sld5"/>
</dbReference>
<organism evidence="10">
    <name type="scientific">Culicoides sonorensis</name>
    <name type="common">Biting midge</name>
    <dbReference type="NCBI Taxonomy" id="179676"/>
    <lineage>
        <taxon>Eukaryota</taxon>
        <taxon>Metazoa</taxon>
        <taxon>Ecdysozoa</taxon>
        <taxon>Arthropoda</taxon>
        <taxon>Hexapoda</taxon>
        <taxon>Insecta</taxon>
        <taxon>Pterygota</taxon>
        <taxon>Neoptera</taxon>
        <taxon>Endopterygota</taxon>
        <taxon>Diptera</taxon>
        <taxon>Nematocera</taxon>
        <taxon>Chironomoidea</taxon>
        <taxon>Ceratopogonidae</taxon>
        <taxon>Ceratopogoninae</taxon>
        <taxon>Culicoides</taxon>
        <taxon>Monoculicoides</taxon>
    </lineage>
</organism>
<evidence type="ECO:0000256" key="2">
    <source>
        <dbReference type="ARBA" id="ARBA00008187"/>
    </source>
</evidence>
<evidence type="ECO:0000256" key="1">
    <source>
        <dbReference type="ARBA" id="ARBA00004123"/>
    </source>
</evidence>
<dbReference type="AlphaFoldDB" id="A0A336L4W0"/>
<dbReference type="EMBL" id="UFQT01001741">
    <property type="protein sequence ID" value="SSX31614.1"/>
    <property type="molecule type" value="Genomic_DNA"/>
</dbReference>
<dbReference type="CDD" id="cd11711">
    <property type="entry name" value="GINS_A_Sld5"/>
    <property type="match status" value="1"/>
</dbReference>
<protein>
    <recommendedName>
        <fullName evidence="3 6">DNA replication complex GINS protein SLD5</fullName>
    </recommendedName>
</protein>
<reference evidence="10" key="1">
    <citation type="submission" date="2018-04" db="EMBL/GenBank/DDBJ databases">
        <authorList>
            <person name="Go L.Y."/>
            <person name="Mitchell J.A."/>
        </authorList>
    </citation>
    <scope>NUCLEOTIDE SEQUENCE</scope>
    <source>
        <tissue evidence="10">Whole organism</tissue>
    </source>
</reference>
<dbReference type="SUPFAM" id="SSF158573">
    <property type="entry name" value="GINS helical bundle-like"/>
    <property type="match status" value="1"/>
</dbReference>
<feature type="region of interest" description="Disordered" evidence="7">
    <location>
        <begin position="1"/>
        <end position="25"/>
    </location>
</feature>
<evidence type="ECO:0000259" key="9">
    <source>
        <dbReference type="Pfam" id="PF16922"/>
    </source>
</evidence>
<comment type="similarity">
    <text evidence="2 6">Belongs to the GINS4/SLD5 family.</text>
</comment>
<evidence type="ECO:0000256" key="3">
    <source>
        <dbReference type="ARBA" id="ARBA00014804"/>
    </source>
</evidence>
<reference evidence="11" key="2">
    <citation type="submission" date="2018-07" db="EMBL/GenBank/DDBJ databases">
        <authorList>
            <person name="Quirk P.G."/>
            <person name="Krulwich T.A."/>
        </authorList>
    </citation>
    <scope>NUCLEOTIDE SEQUENCE</scope>
</reference>
<dbReference type="PANTHER" id="PTHR21206">
    <property type="entry name" value="SLD5 PROTEIN"/>
    <property type="match status" value="1"/>
</dbReference>
<dbReference type="InterPro" id="IPR036224">
    <property type="entry name" value="GINS_bundle-like_dom_sf"/>
</dbReference>
<evidence type="ECO:0000313" key="11">
    <source>
        <dbReference type="EMBL" id="SSX31614.1"/>
    </source>
</evidence>
<sequence>MEDSFNEGLNGTEDDLIDEDEDDDEEQITAEKVLANINLAWQNERLSPELLPHCADMVELMLGQIAHMEENLHNLDSNDFRSIMHKMELERIRYTLASYLRCRLRKIEEFTGHILEEEALRSDSQKRLSPSELIFAKGYREILENHLFQVATRHMPANLQQNDDKLRIVRPNLMSHVVIKVNSETPATIVGVNDEEIDLAPGSLHLLPYQLISDLLMKGSVSMI</sequence>
<feature type="compositionally biased region" description="Acidic residues" evidence="7">
    <location>
        <begin position="12"/>
        <end position="25"/>
    </location>
</feature>
<evidence type="ECO:0000259" key="8">
    <source>
        <dbReference type="Pfam" id="PF05916"/>
    </source>
</evidence>
<dbReference type="CDD" id="cd21692">
    <property type="entry name" value="GINS_B_Sld5"/>
    <property type="match status" value="1"/>
</dbReference>
<dbReference type="InterPro" id="IPR021151">
    <property type="entry name" value="GINS_A"/>
</dbReference>
<dbReference type="GO" id="GO:0000727">
    <property type="term" value="P:double-strand break repair via break-induced replication"/>
    <property type="evidence" value="ECO:0007669"/>
    <property type="project" value="TreeGrafter"/>
</dbReference>
<comment type="function">
    <text evidence="6">The GINS complex plays an essential role in the initiation of DNA replication.</text>
</comment>
<dbReference type="SUPFAM" id="SSF160059">
    <property type="entry name" value="PriA/YqbF domain"/>
    <property type="match status" value="1"/>
</dbReference>
<evidence type="ECO:0000256" key="4">
    <source>
        <dbReference type="ARBA" id="ARBA00022705"/>
    </source>
</evidence>
<name>A0A336L4W0_CULSO</name>
<keyword evidence="4 6" id="KW-0235">DNA replication</keyword>
<dbReference type="Pfam" id="PF05916">
    <property type="entry name" value="Sld5"/>
    <property type="match status" value="1"/>
</dbReference>
<dbReference type="PANTHER" id="PTHR21206:SF0">
    <property type="entry name" value="DNA REPLICATION COMPLEX GINS PROTEIN SLD5"/>
    <property type="match status" value="1"/>
</dbReference>
<dbReference type="GO" id="GO:0000811">
    <property type="term" value="C:GINS complex"/>
    <property type="evidence" value="ECO:0007669"/>
    <property type="project" value="UniProtKB-UniRule"/>
</dbReference>
<evidence type="ECO:0000256" key="5">
    <source>
        <dbReference type="ARBA" id="ARBA00023242"/>
    </source>
</evidence>
<dbReference type="Gene3D" id="3.40.5.60">
    <property type="match status" value="1"/>
</dbReference>
<dbReference type="Gene3D" id="1.20.58.1030">
    <property type="match status" value="1"/>
</dbReference>
<dbReference type="EMBL" id="UFQS01001741">
    <property type="protein sequence ID" value="SSX12154.1"/>
    <property type="molecule type" value="Genomic_DNA"/>
</dbReference>
<dbReference type="GO" id="GO:0006261">
    <property type="term" value="P:DNA-templated DNA replication"/>
    <property type="evidence" value="ECO:0007669"/>
    <property type="project" value="InterPro"/>
</dbReference>
<dbReference type="VEuPathDB" id="VectorBase:CSON003858"/>
<evidence type="ECO:0000313" key="10">
    <source>
        <dbReference type="EMBL" id="SSX12154.1"/>
    </source>
</evidence>
<evidence type="ECO:0000256" key="7">
    <source>
        <dbReference type="SAM" id="MobiDB-lite"/>
    </source>
</evidence>
<dbReference type="Pfam" id="PF16922">
    <property type="entry name" value="SLD5_C"/>
    <property type="match status" value="1"/>
</dbReference>
<accession>A0A336L4W0</accession>
<dbReference type="OMA" id="ILETAWI"/>